<name>A0A221SXS3_9DEIO</name>
<dbReference type="PANTHER" id="PTHR10472">
    <property type="entry name" value="D-TYROSYL-TRNA TYR DEACYLASE"/>
    <property type="match status" value="1"/>
</dbReference>
<dbReference type="GO" id="GO:0051500">
    <property type="term" value="F:D-tyrosyl-tRNA(Tyr) deacylase activity"/>
    <property type="evidence" value="ECO:0007669"/>
    <property type="project" value="TreeGrafter"/>
</dbReference>
<dbReference type="EC" id="3.1.1.-" evidence="2"/>
<dbReference type="GO" id="GO:0043908">
    <property type="term" value="F:Ser(Gly)-tRNA(Ala) hydrolase activity"/>
    <property type="evidence" value="ECO:0007669"/>
    <property type="project" value="UniProtKB-UniRule"/>
</dbReference>
<dbReference type="GO" id="GO:0106026">
    <property type="term" value="F:Gly-tRNA(Ala) deacylase activity"/>
    <property type="evidence" value="ECO:0007669"/>
    <property type="project" value="UniProtKB-UniRule"/>
</dbReference>
<evidence type="ECO:0000256" key="2">
    <source>
        <dbReference type="HAMAP-Rule" id="MF_00518"/>
    </source>
</evidence>
<evidence type="ECO:0000256" key="1">
    <source>
        <dbReference type="ARBA" id="ARBA00009673"/>
    </source>
</evidence>
<sequence>MRAVLQRVTHARCTVEGQVTGETGPGYLILLGVAPADTSDTARTLAAKIARLRVFSDEQGKMNRSIQDIGGGVLSVSQFTLHADTSRGNRPSFIRAAPPAQAETLYHEFNAALRAQGLPVAEGVFGAHMSLDLCNDGPVTILLDTEIA</sequence>
<accession>A0A221SXS3</accession>
<comment type="subunit">
    <text evidence="2">Homodimer.</text>
</comment>
<dbReference type="NCBIfam" id="TIGR00256">
    <property type="entry name" value="D-aminoacyl-tRNA deacylase"/>
    <property type="match status" value="1"/>
</dbReference>
<dbReference type="HAMAP" id="MF_00518">
    <property type="entry name" value="Deacylase_Dtd"/>
    <property type="match status" value="1"/>
</dbReference>
<dbReference type="PANTHER" id="PTHR10472:SF5">
    <property type="entry name" value="D-AMINOACYL-TRNA DEACYLASE 1"/>
    <property type="match status" value="1"/>
</dbReference>
<protein>
    <recommendedName>
        <fullName evidence="2">D-aminoacyl-tRNA deacylase</fullName>
        <shortName evidence="2">DTD</shortName>
        <ecNumber evidence="2">3.1.1.96</ecNumber>
    </recommendedName>
    <alternativeName>
        <fullName evidence="2">Gly-tRNA(Ala) deacylase</fullName>
        <ecNumber evidence="2">3.1.1.-</ecNumber>
    </alternativeName>
</protein>
<dbReference type="EMBL" id="CP021081">
    <property type="protein sequence ID" value="ASN81448.1"/>
    <property type="molecule type" value="Genomic_DNA"/>
</dbReference>
<proteinExistence type="inferred from homology"/>
<dbReference type="FunFam" id="3.50.80.10:FF:000001">
    <property type="entry name" value="D-aminoacyl-tRNA deacylase"/>
    <property type="match status" value="1"/>
</dbReference>
<feature type="short sequence motif" description="Gly-cisPro motif, important for rejection of L-amino acids" evidence="2">
    <location>
        <begin position="137"/>
        <end position="138"/>
    </location>
</feature>
<comment type="catalytic activity">
    <reaction evidence="2">
        <text>a D-aminoacyl-tRNA + H2O = a tRNA + a D-alpha-amino acid + H(+)</text>
        <dbReference type="Rhea" id="RHEA:13953"/>
        <dbReference type="Rhea" id="RHEA-COMP:10123"/>
        <dbReference type="Rhea" id="RHEA-COMP:10124"/>
        <dbReference type="ChEBI" id="CHEBI:15377"/>
        <dbReference type="ChEBI" id="CHEBI:15378"/>
        <dbReference type="ChEBI" id="CHEBI:59871"/>
        <dbReference type="ChEBI" id="CHEBI:78442"/>
        <dbReference type="ChEBI" id="CHEBI:79333"/>
        <dbReference type="EC" id="3.1.1.96"/>
    </reaction>
</comment>
<dbReference type="GO" id="GO:0019478">
    <property type="term" value="P:D-amino acid catabolic process"/>
    <property type="evidence" value="ECO:0007669"/>
    <property type="project" value="UniProtKB-UniRule"/>
</dbReference>
<comment type="catalytic activity">
    <reaction evidence="2">
        <text>glycyl-tRNA(Ala) + H2O = tRNA(Ala) + glycine + H(+)</text>
        <dbReference type="Rhea" id="RHEA:53744"/>
        <dbReference type="Rhea" id="RHEA-COMP:9657"/>
        <dbReference type="Rhea" id="RHEA-COMP:13640"/>
        <dbReference type="ChEBI" id="CHEBI:15377"/>
        <dbReference type="ChEBI" id="CHEBI:15378"/>
        <dbReference type="ChEBI" id="CHEBI:57305"/>
        <dbReference type="ChEBI" id="CHEBI:78442"/>
        <dbReference type="ChEBI" id="CHEBI:78522"/>
    </reaction>
</comment>
<keyword evidence="2" id="KW-0820">tRNA-binding</keyword>
<keyword evidence="2" id="KW-0963">Cytoplasm</keyword>
<evidence type="ECO:0000313" key="3">
    <source>
        <dbReference type="EMBL" id="ASN81448.1"/>
    </source>
</evidence>
<dbReference type="GO" id="GO:0005737">
    <property type="term" value="C:cytoplasm"/>
    <property type="evidence" value="ECO:0007669"/>
    <property type="project" value="UniProtKB-SubCell"/>
</dbReference>
<keyword evidence="2" id="KW-0378">Hydrolase</keyword>
<dbReference type="AlphaFoldDB" id="A0A221SXS3"/>
<dbReference type="KEGG" id="dfc:DFI_10905"/>
<dbReference type="Proteomes" id="UP000259030">
    <property type="component" value="Chromosome"/>
</dbReference>
<dbReference type="GO" id="GO:0000049">
    <property type="term" value="F:tRNA binding"/>
    <property type="evidence" value="ECO:0007669"/>
    <property type="project" value="UniProtKB-UniRule"/>
</dbReference>
<comment type="domain">
    <text evidence="2">A Gly-cisPro motif from one monomer fits into the active site of the other monomer to allow specific chiral rejection of L-amino acids.</text>
</comment>
<comment type="subcellular location">
    <subcellularLocation>
        <location evidence="2">Cytoplasm</location>
    </subcellularLocation>
</comment>
<dbReference type="Gene3D" id="3.50.80.10">
    <property type="entry name" value="D-tyrosyl-tRNA(Tyr) deacylase"/>
    <property type="match status" value="1"/>
</dbReference>
<dbReference type="STRING" id="317577.GCA_000419625_01744"/>
<reference evidence="3 4" key="1">
    <citation type="submission" date="2017-05" db="EMBL/GenBank/DDBJ databases">
        <title>The complete genome sequence of Deinococcus ficus isolated from the rhizosphere of the Ficus religiosa L. in Taiwan.</title>
        <authorList>
            <person name="Wu K.-M."/>
            <person name="Liao T.-L."/>
            <person name="Liu Y.-M."/>
            <person name="Young C.-C."/>
            <person name="Tsai S.-F."/>
        </authorList>
    </citation>
    <scope>NUCLEOTIDE SEQUENCE [LARGE SCALE GENOMIC DNA]</scope>
    <source>
        <strain evidence="3 4">CC-FR2-10</strain>
    </source>
</reference>
<comment type="similarity">
    <text evidence="1 2">Belongs to the DTD family.</text>
</comment>
<evidence type="ECO:0000313" key="4">
    <source>
        <dbReference type="Proteomes" id="UP000259030"/>
    </source>
</evidence>
<dbReference type="EC" id="3.1.1.96" evidence="2"/>
<dbReference type="SUPFAM" id="SSF69500">
    <property type="entry name" value="DTD-like"/>
    <property type="match status" value="1"/>
</dbReference>
<dbReference type="CDD" id="cd00563">
    <property type="entry name" value="Dtyr_deacylase"/>
    <property type="match status" value="1"/>
</dbReference>
<dbReference type="Pfam" id="PF02580">
    <property type="entry name" value="Tyr_Deacylase"/>
    <property type="match status" value="1"/>
</dbReference>
<dbReference type="InterPro" id="IPR003732">
    <property type="entry name" value="Daa-tRNA_deacyls_DTD"/>
</dbReference>
<dbReference type="RefSeq" id="WP_027463119.1">
    <property type="nucleotide sequence ID" value="NZ_CP021081.1"/>
</dbReference>
<comment type="function">
    <text evidence="2">An aminoacyl-tRNA editing enzyme that deacylates mischarged D-aminoacyl-tRNAs. Also deacylates mischarged glycyl-tRNA(Ala), protecting cells against glycine mischarging by AlaRS. Acts via tRNA-based rather than protein-based catalysis; rejects L-amino acids rather than detecting D-amino acids in the active site. By recycling D-aminoacyl-tRNA to D-amino acids and free tRNA molecules, this enzyme counteracts the toxicity associated with the formation of D-aminoacyl-tRNA entities in vivo and helps enforce protein L-homochirality.</text>
</comment>
<organism evidence="3 4">
    <name type="scientific">Deinococcus ficus</name>
    <dbReference type="NCBI Taxonomy" id="317577"/>
    <lineage>
        <taxon>Bacteria</taxon>
        <taxon>Thermotogati</taxon>
        <taxon>Deinococcota</taxon>
        <taxon>Deinococci</taxon>
        <taxon>Deinococcales</taxon>
        <taxon>Deinococcaceae</taxon>
        <taxon>Deinococcus</taxon>
    </lineage>
</organism>
<gene>
    <name evidence="2" type="primary">dtd</name>
    <name evidence="3" type="ORF">DFI_10905</name>
</gene>
<dbReference type="InterPro" id="IPR023509">
    <property type="entry name" value="DTD-like_sf"/>
</dbReference>
<keyword evidence="4" id="KW-1185">Reference proteome</keyword>
<keyword evidence="2" id="KW-0694">RNA-binding</keyword>